<dbReference type="Gene3D" id="1.10.8.60">
    <property type="match status" value="1"/>
</dbReference>
<dbReference type="Gene3D" id="1.10.510.10">
    <property type="entry name" value="Transferase(Phosphotransferase) domain 1"/>
    <property type="match status" value="1"/>
</dbReference>
<dbReference type="InterPro" id="IPR003960">
    <property type="entry name" value="ATPase_AAA_CS"/>
</dbReference>
<dbReference type="Proteomes" id="UP000285013">
    <property type="component" value="Unassembled WGS sequence"/>
</dbReference>
<dbReference type="SUPFAM" id="SSF56112">
    <property type="entry name" value="Protein kinase-like (PK-like)"/>
    <property type="match status" value="1"/>
</dbReference>
<evidence type="ECO:0000256" key="1">
    <source>
        <dbReference type="RuleBase" id="RU003651"/>
    </source>
</evidence>
<dbReference type="InterPro" id="IPR003959">
    <property type="entry name" value="ATPase_AAA_core"/>
</dbReference>
<keyword evidence="1" id="KW-0067">ATP-binding</keyword>
<comment type="similarity">
    <text evidence="1">Belongs to the AAA ATPase family.</text>
</comment>
<dbReference type="InterPro" id="IPR050168">
    <property type="entry name" value="AAA_ATPase_domain"/>
</dbReference>
<dbReference type="Pfam" id="PF00069">
    <property type="entry name" value="Pkinase"/>
    <property type="match status" value="1"/>
</dbReference>
<dbReference type="InterPro" id="IPR003593">
    <property type="entry name" value="AAA+_ATPase"/>
</dbReference>
<dbReference type="AlphaFoldDB" id="A0A415N8A6"/>
<dbReference type="PROSITE" id="PS50011">
    <property type="entry name" value="PROTEIN_KINASE_DOM"/>
    <property type="match status" value="1"/>
</dbReference>
<evidence type="ECO:0000259" key="2">
    <source>
        <dbReference type="PROSITE" id="PS50011"/>
    </source>
</evidence>
<keyword evidence="1" id="KW-0547">Nucleotide-binding</keyword>
<proteinExistence type="inferred from homology"/>
<dbReference type="InterPro" id="IPR011009">
    <property type="entry name" value="Kinase-like_dom_sf"/>
</dbReference>
<dbReference type="InterPro" id="IPR000719">
    <property type="entry name" value="Prot_kinase_dom"/>
</dbReference>
<dbReference type="EMBL" id="QRPE01000014">
    <property type="protein sequence ID" value="RHL92153.1"/>
    <property type="molecule type" value="Genomic_DNA"/>
</dbReference>
<evidence type="ECO:0000313" key="4">
    <source>
        <dbReference type="Proteomes" id="UP000285013"/>
    </source>
</evidence>
<reference evidence="3 4" key="1">
    <citation type="submission" date="2018-08" db="EMBL/GenBank/DDBJ databases">
        <title>A genome reference for cultivated species of the human gut microbiota.</title>
        <authorList>
            <person name="Zou Y."/>
            <person name="Xue W."/>
            <person name="Luo G."/>
        </authorList>
    </citation>
    <scope>NUCLEOTIDE SEQUENCE [LARGE SCALE GENOMIC DNA]</scope>
    <source>
        <strain evidence="3 4">AF36-16BH</strain>
    </source>
</reference>
<dbReference type="GO" id="GO:0004672">
    <property type="term" value="F:protein kinase activity"/>
    <property type="evidence" value="ECO:0007669"/>
    <property type="project" value="InterPro"/>
</dbReference>
<dbReference type="InterPro" id="IPR041569">
    <property type="entry name" value="AAA_lid_3"/>
</dbReference>
<organism evidence="3 4">
    <name type="scientific">Bacteroides intestinalis</name>
    <dbReference type="NCBI Taxonomy" id="329854"/>
    <lineage>
        <taxon>Bacteria</taxon>
        <taxon>Pseudomonadati</taxon>
        <taxon>Bacteroidota</taxon>
        <taxon>Bacteroidia</taxon>
        <taxon>Bacteroidales</taxon>
        <taxon>Bacteroidaceae</taxon>
        <taxon>Bacteroides</taxon>
    </lineage>
</organism>
<protein>
    <submittedName>
        <fullName evidence="3">AAA family ATPase</fullName>
    </submittedName>
</protein>
<dbReference type="Pfam" id="PF17862">
    <property type="entry name" value="AAA_lid_3"/>
    <property type="match status" value="1"/>
</dbReference>
<dbReference type="Gene3D" id="3.40.50.300">
    <property type="entry name" value="P-loop containing nucleotide triphosphate hydrolases"/>
    <property type="match status" value="1"/>
</dbReference>
<name>A0A415N8A6_9BACE</name>
<dbReference type="Pfam" id="PF00004">
    <property type="entry name" value="AAA"/>
    <property type="match status" value="1"/>
</dbReference>
<dbReference type="SUPFAM" id="SSF52540">
    <property type="entry name" value="P-loop containing nucleoside triphosphate hydrolases"/>
    <property type="match status" value="1"/>
</dbReference>
<dbReference type="InterPro" id="IPR027417">
    <property type="entry name" value="P-loop_NTPase"/>
</dbReference>
<evidence type="ECO:0000313" key="3">
    <source>
        <dbReference type="EMBL" id="RHL92153.1"/>
    </source>
</evidence>
<dbReference type="PROSITE" id="PS00674">
    <property type="entry name" value="AAA"/>
    <property type="match status" value="1"/>
</dbReference>
<dbReference type="GO" id="GO:0005524">
    <property type="term" value="F:ATP binding"/>
    <property type="evidence" value="ECO:0007669"/>
    <property type="project" value="UniProtKB-KW"/>
</dbReference>
<gene>
    <name evidence="3" type="ORF">DWZ95_12695</name>
</gene>
<accession>A0A415N8A6</accession>
<comment type="caution">
    <text evidence="3">The sequence shown here is derived from an EMBL/GenBank/DDBJ whole genome shotgun (WGS) entry which is preliminary data.</text>
</comment>
<dbReference type="PANTHER" id="PTHR23077">
    <property type="entry name" value="AAA-FAMILY ATPASE"/>
    <property type="match status" value="1"/>
</dbReference>
<dbReference type="SMART" id="SM00382">
    <property type="entry name" value="AAA"/>
    <property type="match status" value="1"/>
</dbReference>
<feature type="domain" description="Protein kinase" evidence="2">
    <location>
        <begin position="13"/>
        <end position="295"/>
    </location>
</feature>
<sequence length="592" mass="65834">MAMLSKNQKIGSYTAVFLIKQGAYAETYRVKDGLGKNFFLKLINCAKLHRLQFDEDGNVLEVRITKQLKHSNIATYHDSGTTLLDGRKFVYVVFDFIAGETAAQCLAREQACSVYRAKQIVSGVLNGLKFLHTLPRPIIHNELTVQNVMLDLSGKMAVSKIIDFGDARYIDQDAGSYLKEGLNPFYVAPEAFNGVFSPQTDLFSVGAMLYHLLFGLPPYFTDLSSFQSNRTSLIDAVQEERKKPLKMLDMDKFELDGQLVNTMCRALSPDIDNRFKSVDEFIKALSGNLDVTPILSASGSTAVVAENKDVSHQKVGNGFADVAGMEDLKAQLQSDVIDLLWHPEEAKDLGLSIPNGLLFYGPPGCGKTFFAEKFAEEAGFNYQYIKCSDVASPYIHGGQGKIAAIFESARKEAPTILFFDEIDAMIKDRSKQTNVSEAGEVNEFLAQLNNCGQDGVLVIGATNKPTEIDNAALRAGRLELKYYIPQPDKGTREKMFEINLRKRKVDFGIDYGYLASLTENYVSADIKLLVDTAARLVFRRKMGKITMAVLEEVIRESKPSISMEVIRQHEAIRDEFLGVNTGTAQRKKIGFN</sequence>
<dbReference type="GO" id="GO:0016887">
    <property type="term" value="F:ATP hydrolysis activity"/>
    <property type="evidence" value="ECO:0007669"/>
    <property type="project" value="InterPro"/>
</dbReference>
<dbReference type="CDD" id="cd19481">
    <property type="entry name" value="RecA-like_protease"/>
    <property type="match status" value="1"/>
</dbReference>